<evidence type="ECO:0000313" key="2">
    <source>
        <dbReference type="EMBL" id="KUJ19906.1"/>
    </source>
</evidence>
<feature type="compositionally biased region" description="Basic and acidic residues" evidence="1">
    <location>
        <begin position="131"/>
        <end position="147"/>
    </location>
</feature>
<dbReference type="Proteomes" id="UP000070700">
    <property type="component" value="Unassembled WGS sequence"/>
</dbReference>
<feature type="compositionally biased region" description="Basic residues" evidence="1">
    <location>
        <begin position="37"/>
        <end position="47"/>
    </location>
</feature>
<dbReference type="OrthoDB" id="10661583at2759"/>
<protein>
    <recommendedName>
        <fullName evidence="4">Myb-like domain-containing protein</fullName>
    </recommendedName>
</protein>
<dbReference type="GeneID" id="28831637"/>
<evidence type="ECO:0000313" key="3">
    <source>
        <dbReference type="Proteomes" id="UP000070700"/>
    </source>
</evidence>
<feature type="compositionally biased region" description="Acidic residues" evidence="1">
    <location>
        <begin position="195"/>
        <end position="204"/>
    </location>
</feature>
<accession>A0A194XIE9</accession>
<gene>
    <name evidence="2" type="ORF">LY89DRAFT_772557</name>
</gene>
<feature type="compositionally biased region" description="Basic and acidic residues" evidence="1">
    <location>
        <begin position="172"/>
        <end position="189"/>
    </location>
</feature>
<feature type="region of interest" description="Disordered" evidence="1">
    <location>
        <begin position="118"/>
        <end position="213"/>
    </location>
</feature>
<feature type="region of interest" description="Disordered" evidence="1">
    <location>
        <begin position="37"/>
        <end position="58"/>
    </location>
</feature>
<evidence type="ECO:0008006" key="4">
    <source>
        <dbReference type="Google" id="ProtNLM"/>
    </source>
</evidence>
<evidence type="ECO:0000256" key="1">
    <source>
        <dbReference type="SAM" id="MobiDB-lite"/>
    </source>
</evidence>
<feature type="compositionally biased region" description="Acidic residues" evidence="1">
    <location>
        <begin position="148"/>
        <end position="159"/>
    </location>
</feature>
<dbReference type="KEGG" id="psco:LY89DRAFT_772557"/>
<keyword evidence="3" id="KW-1185">Reference proteome</keyword>
<dbReference type="EMBL" id="KQ947410">
    <property type="protein sequence ID" value="KUJ19906.1"/>
    <property type="molecule type" value="Genomic_DNA"/>
</dbReference>
<sequence>MKYERSKYCHPSSLSLHKVSKSPTLYNTWKTLCHSQTHKMPPKKAPKAAKDGPSDGMDSFALNHDESALLWAMMGEMNLLDRTKGITWDVVRGAVHSTTPEAAKRRWYTLCAKMEKKGHPLPESAGKAKPQPKEKKAAGKKGSKVEEADKEESEEEEEASGPALKANKRKGKGPEKPPKAKRPKKEELSSRTVESEDEASEEAQEVSREVIDD</sequence>
<name>A0A194XIE9_MOLSC</name>
<dbReference type="AlphaFoldDB" id="A0A194XIE9"/>
<reference evidence="2 3" key="1">
    <citation type="submission" date="2015-10" db="EMBL/GenBank/DDBJ databases">
        <title>Full genome of DAOMC 229536 Phialocephala scopiformis, a fungal endophyte of spruce producing the potent anti-insectan compound rugulosin.</title>
        <authorList>
            <consortium name="DOE Joint Genome Institute"/>
            <person name="Walker A.K."/>
            <person name="Frasz S.L."/>
            <person name="Seifert K.A."/>
            <person name="Miller J.D."/>
            <person name="Mondo S.J."/>
            <person name="Labutti K."/>
            <person name="Lipzen A."/>
            <person name="Dockter R."/>
            <person name="Kennedy M."/>
            <person name="Grigoriev I.V."/>
            <person name="Spatafora J.W."/>
        </authorList>
    </citation>
    <scope>NUCLEOTIDE SEQUENCE [LARGE SCALE GENOMIC DNA]</scope>
    <source>
        <strain evidence="2 3">CBS 120377</strain>
    </source>
</reference>
<organism evidence="2 3">
    <name type="scientific">Mollisia scopiformis</name>
    <name type="common">Conifer needle endophyte fungus</name>
    <name type="synonym">Phialocephala scopiformis</name>
    <dbReference type="NCBI Taxonomy" id="149040"/>
    <lineage>
        <taxon>Eukaryota</taxon>
        <taxon>Fungi</taxon>
        <taxon>Dikarya</taxon>
        <taxon>Ascomycota</taxon>
        <taxon>Pezizomycotina</taxon>
        <taxon>Leotiomycetes</taxon>
        <taxon>Helotiales</taxon>
        <taxon>Mollisiaceae</taxon>
        <taxon>Mollisia</taxon>
    </lineage>
</organism>
<dbReference type="RefSeq" id="XP_018074261.1">
    <property type="nucleotide sequence ID" value="XM_018221911.1"/>
</dbReference>
<dbReference type="InParanoid" id="A0A194XIE9"/>
<proteinExistence type="predicted"/>